<dbReference type="SUPFAM" id="SSF52799">
    <property type="entry name" value="(Phosphotyrosine protein) phosphatases II"/>
    <property type="match status" value="1"/>
</dbReference>
<evidence type="ECO:0000313" key="3">
    <source>
        <dbReference type="EMBL" id="EGT50142.1"/>
    </source>
</evidence>
<dbReference type="AlphaFoldDB" id="G0N1K2"/>
<dbReference type="InterPro" id="IPR000242">
    <property type="entry name" value="PTP_cat"/>
</dbReference>
<feature type="region of interest" description="Disordered" evidence="1">
    <location>
        <begin position="1"/>
        <end position="86"/>
    </location>
</feature>
<evidence type="ECO:0000313" key="4">
    <source>
        <dbReference type="Proteomes" id="UP000008068"/>
    </source>
</evidence>
<dbReference type="Proteomes" id="UP000008068">
    <property type="component" value="Unassembled WGS sequence"/>
</dbReference>
<dbReference type="eggNOG" id="ENOG502TG7I">
    <property type="taxonomic scope" value="Eukaryota"/>
</dbReference>
<dbReference type="Gene3D" id="3.90.190.10">
    <property type="entry name" value="Protein tyrosine phosphatase superfamily"/>
    <property type="match status" value="1"/>
</dbReference>
<sequence length="491" mass="56272">MGAKSSKDEKGHQSEHEALAPSASLEDLESGLNHRDPENQKLLGAESVRSKETIIDIPKTGGTEEEEEELRTETRLTTGSETDVSDYPEEFIDNDVDIIQPFQSESAFNDTAFSEISKVSSDSLGKFEVLDYLKSRGIDVSHPKMLELIESTDYQEFIQLRKTMLTPRELFERDNGPVHGGDTLKYFKKGEEVEEMMQTIPPLFSEVVASSLPKSSDSLTDLSDDEDGWPKYDMNEFMEKASKGVTYQNPLIPTMEDYLRDKGTCGQEVYNSYEFVAVTNHLDGKTHWECHGPDGTRTQDFWTQCHDDRISLISMFGKFDEKRGVNCARYIPEDDWEELTCGKVIVRRLTDPEYPFEHCKIQKFAARCTLVPEENGWYPVWHCTRALQEDPTKDYTRENKEFNELRMKLLEEMPSTQWLQHGPMVSSALFDPMIERNSYLIDKEGSKVPEFINQPIEAARMRQSFYCKRALPEDVFDHLSISTDSATSVLN</sequence>
<feature type="domain" description="Tyrosine-protein phosphatase" evidence="2">
    <location>
        <begin position="292"/>
        <end position="349"/>
    </location>
</feature>
<dbReference type="EMBL" id="GL379827">
    <property type="protein sequence ID" value="EGT50142.1"/>
    <property type="molecule type" value="Genomic_DNA"/>
</dbReference>
<dbReference type="InParanoid" id="G0N1K2"/>
<proteinExistence type="predicted"/>
<accession>G0N1K2</accession>
<dbReference type="GO" id="GO:0004725">
    <property type="term" value="F:protein tyrosine phosphatase activity"/>
    <property type="evidence" value="ECO:0007669"/>
    <property type="project" value="InterPro"/>
</dbReference>
<reference evidence="4" key="1">
    <citation type="submission" date="2011-07" db="EMBL/GenBank/DDBJ databases">
        <authorList>
            <consortium name="Caenorhabditis brenneri Sequencing and Analysis Consortium"/>
            <person name="Wilson R.K."/>
        </authorList>
    </citation>
    <scope>NUCLEOTIDE SEQUENCE [LARGE SCALE GENOMIC DNA]</scope>
    <source>
        <strain evidence="4">PB2801</strain>
    </source>
</reference>
<evidence type="ECO:0000256" key="1">
    <source>
        <dbReference type="SAM" id="MobiDB-lite"/>
    </source>
</evidence>
<dbReference type="InterPro" id="IPR029021">
    <property type="entry name" value="Prot-tyrosine_phosphatase-like"/>
</dbReference>
<dbReference type="HOGENOM" id="CLU_555792_0_0_1"/>
<gene>
    <name evidence="3" type="ORF">CAEBREN_12676</name>
</gene>
<protein>
    <recommendedName>
        <fullName evidence="2">Tyrosine-protein phosphatase domain-containing protein</fullName>
    </recommendedName>
</protein>
<dbReference type="STRING" id="135651.G0N1K2"/>
<dbReference type="Pfam" id="PF00102">
    <property type="entry name" value="Y_phosphatase"/>
    <property type="match status" value="1"/>
</dbReference>
<dbReference type="FunCoup" id="G0N1K2">
    <property type="interactions" value="227"/>
</dbReference>
<name>G0N1K2_CAEBE</name>
<feature type="compositionally biased region" description="Basic and acidic residues" evidence="1">
    <location>
        <begin position="1"/>
        <end position="18"/>
    </location>
</feature>
<keyword evidence="4" id="KW-1185">Reference proteome</keyword>
<organism evidence="4">
    <name type="scientific">Caenorhabditis brenneri</name>
    <name type="common">Nematode worm</name>
    <dbReference type="NCBI Taxonomy" id="135651"/>
    <lineage>
        <taxon>Eukaryota</taxon>
        <taxon>Metazoa</taxon>
        <taxon>Ecdysozoa</taxon>
        <taxon>Nematoda</taxon>
        <taxon>Chromadorea</taxon>
        <taxon>Rhabditida</taxon>
        <taxon>Rhabditina</taxon>
        <taxon>Rhabditomorpha</taxon>
        <taxon>Rhabditoidea</taxon>
        <taxon>Rhabditidae</taxon>
        <taxon>Peloderinae</taxon>
        <taxon>Caenorhabditis</taxon>
    </lineage>
</organism>
<evidence type="ECO:0000259" key="2">
    <source>
        <dbReference type="Pfam" id="PF00102"/>
    </source>
</evidence>
<dbReference type="OrthoDB" id="10616945at2759"/>